<evidence type="ECO:0000256" key="2">
    <source>
        <dbReference type="SAM" id="MobiDB-lite"/>
    </source>
</evidence>
<comment type="similarity">
    <text evidence="1">Belongs to the membrane fusion protein (MFP) (TC 8.A.1) family.</text>
</comment>
<protein>
    <recommendedName>
        <fullName evidence="8">RND efflux pump membrane fusion protein barrel-sandwich domain-containing protein</fullName>
    </recommendedName>
</protein>
<dbReference type="Proteomes" id="UP000233256">
    <property type="component" value="Unassembled WGS sequence"/>
</dbReference>
<dbReference type="InterPro" id="IPR058636">
    <property type="entry name" value="Beta-barrel_YknX"/>
</dbReference>
<dbReference type="SUPFAM" id="SSF111369">
    <property type="entry name" value="HlyD-like secretion proteins"/>
    <property type="match status" value="2"/>
</dbReference>
<dbReference type="GO" id="GO:1990281">
    <property type="term" value="C:efflux pump complex"/>
    <property type="evidence" value="ECO:0007669"/>
    <property type="project" value="TreeGrafter"/>
</dbReference>
<feature type="domain" description="YknX-like beta-barrel" evidence="5">
    <location>
        <begin position="284"/>
        <end position="358"/>
    </location>
</feature>
<evidence type="ECO:0000256" key="3">
    <source>
        <dbReference type="SAM" id="SignalP"/>
    </source>
</evidence>
<evidence type="ECO:0000259" key="5">
    <source>
        <dbReference type="Pfam" id="PF25990"/>
    </source>
</evidence>
<comment type="caution">
    <text evidence="6">The sequence shown here is derived from an EMBL/GenBank/DDBJ whole genome shotgun (WGS) entry which is preliminary data.</text>
</comment>
<dbReference type="Pfam" id="PF25917">
    <property type="entry name" value="BSH_RND"/>
    <property type="match status" value="1"/>
</dbReference>
<name>A0A2N1PQW2_9BACT</name>
<dbReference type="Gene3D" id="1.10.287.470">
    <property type="entry name" value="Helix hairpin bin"/>
    <property type="match status" value="2"/>
</dbReference>
<feature type="region of interest" description="Disordered" evidence="2">
    <location>
        <begin position="489"/>
        <end position="525"/>
    </location>
</feature>
<dbReference type="EMBL" id="PGXC01000004">
    <property type="protein sequence ID" value="PKK90707.1"/>
    <property type="molecule type" value="Genomic_DNA"/>
</dbReference>
<feature type="compositionally biased region" description="Basic and acidic residues" evidence="2">
    <location>
        <begin position="492"/>
        <end position="507"/>
    </location>
</feature>
<organism evidence="6 7">
    <name type="scientific">Candidatus Wallbacteria bacterium HGW-Wallbacteria-1</name>
    <dbReference type="NCBI Taxonomy" id="2013854"/>
    <lineage>
        <taxon>Bacteria</taxon>
        <taxon>Candidatus Walliibacteriota</taxon>
    </lineage>
</organism>
<feature type="compositionally biased region" description="Gly residues" evidence="2">
    <location>
        <begin position="508"/>
        <end position="519"/>
    </location>
</feature>
<dbReference type="PRINTS" id="PR01490">
    <property type="entry name" value="RTXTOXIND"/>
</dbReference>
<evidence type="ECO:0000313" key="6">
    <source>
        <dbReference type="EMBL" id="PKK90707.1"/>
    </source>
</evidence>
<dbReference type="Pfam" id="PF25990">
    <property type="entry name" value="Beta-barrel_YknX"/>
    <property type="match status" value="1"/>
</dbReference>
<accession>A0A2N1PQW2</accession>
<evidence type="ECO:0000259" key="4">
    <source>
        <dbReference type="Pfam" id="PF25917"/>
    </source>
</evidence>
<keyword evidence="3" id="KW-0732">Signal</keyword>
<evidence type="ECO:0008006" key="8">
    <source>
        <dbReference type="Google" id="ProtNLM"/>
    </source>
</evidence>
<dbReference type="FunFam" id="2.40.30.170:FF:000010">
    <property type="entry name" value="Efflux RND transporter periplasmic adaptor subunit"/>
    <property type="match status" value="1"/>
</dbReference>
<dbReference type="Gene3D" id="2.40.30.170">
    <property type="match status" value="1"/>
</dbReference>
<dbReference type="PANTHER" id="PTHR30469">
    <property type="entry name" value="MULTIDRUG RESISTANCE PROTEIN MDTA"/>
    <property type="match status" value="1"/>
</dbReference>
<evidence type="ECO:0000256" key="1">
    <source>
        <dbReference type="ARBA" id="ARBA00009477"/>
    </source>
</evidence>
<gene>
    <name evidence="6" type="ORF">CVV64_07450</name>
</gene>
<evidence type="ECO:0000313" key="7">
    <source>
        <dbReference type="Proteomes" id="UP000233256"/>
    </source>
</evidence>
<feature type="signal peptide" evidence="3">
    <location>
        <begin position="1"/>
        <end position="20"/>
    </location>
</feature>
<reference evidence="6 7" key="1">
    <citation type="journal article" date="2017" name="ISME J.">
        <title>Potential for microbial H2 and metal transformations associated with novel bacteria and archaea in deep terrestrial subsurface sediments.</title>
        <authorList>
            <person name="Hernsdorf A.W."/>
            <person name="Amano Y."/>
            <person name="Miyakawa K."/>
            <person name="Ise K."/>
            <person name="Suzuki Y."/>
            <person name="Anantharaman K."/>
            <person name="Probst A."/>
            <person name="Burstein D."/>
            <person name="Thomas B.C."/>
            <person name="Banfield J.F."/>
        </authorList>
    </citation>
    <scope>NUCLEOTIDE SEQUENCE [LARGE SCALE GENOMIC DNA]</scope>
    <source>
        <strain evidence="6">HGW-Wallbacteria-1</strain>
    </source>
</reference>
<proteinExistence type="inferred from homology"/>
<sequence>MKKKTLVIIPLIFLAGFWYANSGSGFMTGTDKSDAAELERAVSEKVVERGDIFARVSCTGKIVPRLEIEIKGKASGEITALHAEVSSRVEKGDLLIELDPSDEERNMRQAEVNLASSRARLDQSRHVLQREKGTLELDKSRIREDLATALAEVEESKKQVHRYRTLFKSKMISQENIDKIELQLTKSMADYAKAELRIKDLEVTETALAIREQDIILAQGNMESDEIALEKAKQRFQDTRIQAPITGVITERHVQKGQIISSPTSNVSGGTSLLVVADDSALFVEASVDECDIGQVKPGQRVEVTVDAYPEKRFDGTVVLVDAKGIETSNVVTFGVKMELEAAARKALKPGMTANVDIITAEVRDVLMVPTEAVVSRSGKTFLMIPVDSKMVGSGERMGKRDRKKGIADSDLSLLTAETLASVETRGRVLESGQTLETGRSGKKGSGRGKGRGRGDGSRRLIPVTTGITGEGKTEIVSGVEEGQKIALMDSKSSKWTKDGQGKEGRPRGGMGGPGGLMGIMGRRR</sequence>
<dbReference type="GO" id="GO:0015562">
    <property type="term" value="F:efflux transmembrane transporter activity"/>
    <property type="evidence" value="ECO:0007669"/>
    <property type="project" value="TreeGrafter"/>
</dbReference>
<feature type="chain" id="PRO_5014793827" description="RND efflux pump membrane fusion protein barrel-sandwich domain-containing protein" evidence="3">
    <location>
        <begin position="21"/>
        <end position="525"/>
    </location>
</feature>
<dbReference type="Gene3D" id="2.40.50.100">
    <property type="match status" value="1"/>
</dbReference>
<feature type="compositionally biased region" description="Basic residues" evidence="2">
    <location>
        <begin position="441"/>
        <end position="452"/>
    </location>
</feature>
<dbReference type="AlphaFoldDB" id="A0A2N1PQW2"/>
<dbReference type="PANTHER" id="PTHR30469:SF33">
    <property type="entry name" value="SLR1207 PROTEIN"/>
    <property type="match status" value="1"/>
</dbReference>
<feature type="region of interest" description="Disordered" evidence="2">
    <location>
        <begin position="426"/>
        <end position="464"/>
    </location>
</feature>
<dbReference type="InterPro" id="IPR058625">
    <property type="entry name" value="MdtA-like_BSH"/>
</dbReference>
<feature type="domain" description="Multidrug resistance protein MdtA-like barrel-sandwich hybrid" evidence="4">
    <location>
        <begin position="68"/>
        <end position="264"/>
    </location>
</feature>